<dbReference type="Proteomes" id="UP000015961">
    <property type="component" value="Unassembled WGS sequence"/>
</dbReference>
<dbReference type="STRING" id="1140003.OMY_01645"/>
<gene>
    <name evidence="2" type="ORF">I573_00944</name>
</gene>
<evidence type="ECO:0000313" key="2">
    <source>
        <dbReference type="EMBL" id="EOT86191.1"/>
    </source>
</evidence>
<evidence type="ECO:0000313" key="3">
    <source>
        <dbReference type="Proteomes" id="UP000015961"/>
    </source>
</evidence>
<evidence type="ECO:0000256" key="1">
    <source>
        <dbReference type="SAM" id="Phobius"/>
    </source>
</evidence>
<accession>S0PCI6</accession>
<protein>
    <submittedName>
        <fullName evidence="2">Uncharacterized protein</fullName>
    </submittedName>
</protein>
<reference evidence="2 3" key="1">
    <citation type="submission" date="2013-03" db="EMBL/GenBank/DDBJ databases">
        <title>The Genome Sequence of Enterococcus sulfureus ATCC_49903 (PacBio/Illumina hybrid assembly).</title>
        <authorList>
            <consortium name="The Broad Institute Genomics Platform"/>
            <consortium name="The Broad Institute Genome Sequencing Center for Infectious Disease"/>
            <person name="Earl A."/>
            <person name="Russ C."/>
            <person name="Gilmore M."/>
            <person name="Surin D."/>
            <person name="Walker B."/>
            <person name="Young S."/>
            <person name="Zeng Q."/>
            <person name="Gargeya S."/>
            <person name="Fitzgerald M."/>
            <person name="Haas B."/>
            <person name="Abouelleil A."/>
            <person name="Allen A.W."/>
            <person name="Alvarado L."/>
            <person name="Arachchi H.M."/>
            <person name="Berlin A.M."/>
            <person name="Chapman S.B."/>
            <person name="Gainer-Dewar J."/>
            <person name="Goldberg J."/>
            <person name="Griggs A."/>
            <person name="Gujja S."/>
            <person name="Hansen M."/>
            <person name="Howarth C."/>
            <person name="Imamovic A."/>
            <person name="Ireland A."/>
            <person name="Larimer J."/>
            <person name="McCowan C."/>
            <person name="Murphy C."/>
            <person name="Pearson M."/>
            <person name="Poon T.W."/>
            <person name="Priest M."/>
            <person name="Roberts A."/>
            <person name="Saif S."/>
            <person name="Shea T."/>
            <person name="Sisk P."/>
            <person name="Sykes S."/>
            <person name="Wortman J."/>
            <person name="Nusbaum C."/>
            <person name="Birren B."/>
        </authorList>
    </citation>
    <scope>NUCLEOTIDE SEQUENCE [LARGE SCALE GENOMIC DNA]</scope>
    <source>
        <strain evidence="2 3">ATCC 49903</strain>
    </source>
</reference>
<proteinExistence type="predicted"/>
<keyword evidence="1" id="KW-0472">Membrane</keyword>
<feature type="transmembrane region" description="Helical" evidence="1">
    <location>
        <begin position="40"/>
        <end position="58"/>
    </location>
</feature>
<name>S0PCI6_9ENTE</name>
<dbReference type="EMBL" id="ASWO01000003">
    <property type="protein sequence ID" value="EOT86191.1"/>
    <property type="molecule type" value="Genomic_DNA"/>
</dbReference>
<feature type="transmembrane region" description="Helical" evidence="1">
    <location>
        <begin position="6"/>
        <end position="28"/>
    </location>
</feature>
<dbReference type="AlphaFoldDB" id="S0PCI6"/>
<sequence>MNFKNILFRIALVTIVIVGTSLIASLLFPDLFSFTRETKIKEILIIMIFSLSLILHSADRKGKS</sequence>
<keyword evidence="1" id="KW-1133">Transmembrane helix</keyword>
<keyword evidence="3" id="KW-1185">Reference proteome</keyword>
<comment type="caution">
    <text evidence="2">The sequence shown here is derived from an EMBL/GenBank/DDBJ whole genome shotgun (WGS) entry which is preliminary data.</text>
</comment>
<organism evidence="2 3">
    <name type="scientific">Enterococcus sulfureus ATCC 49903</name>
    <dbReference type="NCBI Taxonomy" id="1140003"/>
    <lineage>
        <taxon>Bacteria</taxon>
        <taxon>Bacillati</taxon>
        <taxon>Bacillota</taxon>
        <taxon>Bacilli</taxon>
        <taxon>Lactobacillales</taxon>
        <taxon>Enterococcaceae</taxon>
        <taxon>Enterococcus</taxon>
    </lineage>
</organism>
<keyword evidence="1" id="KW-0812">Transmembrane</keyword>